<evidence type="ECO:0000256" key="4">
    <source>
        <dbReference type="ARBA" id="ARBA00022727"/>
    </source>
</evidence>
<feature type="non-terminal residue" evidence="7">
    <location>
        <position position="1"/>
    </location>
</feature>
<dbReference type="EC" id="2.1.1.45" evidence="1 5"/>
<accession>A0A855U2W6</accession>
<protein>
    <recommendedName>
        <fullName evidence="1 5">Thymidylate synthase</fullName>
        <ecNumber evidence="1 5">2.1.1.45</ecNumber>
    </recommendedName>
</protein>
<name>A0A855U2W6_ENTFL</name>
<dbReference type="PANTHER" id="PTHR11548:SF9">
    <property type="entry name" value="THYMIDYLATE SYNTHASE"/>
    <property type="match status" value="1"/>
</dbReference>
<dbReference type="SUPFAM" id="SSF55831">
    <property type="entry name" value="Thymidylate synthase/dCMP hydroxymethylase"/>
    <property type="match status" value="1"/>
</dbReference>
<dbReference type="GO" id="GO:0005829">
    <property type="term" value="C:cytosol"/>
    <property type="evidence" value="ECO:0007669"/>
    <property type="project" value="TreeGrafter"/>
</dbReference>
<organism evidence="7 8">
    <name type="scientific">Enterococcus faecalis</name>
    <name type="common">Streptococcus faecalis</name>
    <dbReference type="NCBI Taxonomy" id="1351"/>
    <lineage>
        <taxon>Bacteria</taxon>
        <taxon>Bacillati</taxon>
        <taxon>Bacillota</taxon>
        <taxon>Bacilli</taxon>
        <taxon>Lactobacillales</taxon>
        <taxon>Enterococcaceae</taxon>
        <taxon>Enterococcus</taxon>
    </lineage>
</organism>
<dbReference type="Proteomes" id="UP000244140">
    <property type="component" value="Unassembled WGS sequence"/>
</dbReference>
<dbReference type="PRINTS" id="PR00108">
    <property type="entry name" value="THYMDSNTHASE"/>
</dbReference>
<dbReference type="RefSeq" id="WP_108187065.1">
    <property type="nucleotide sequence ID" value="NZ_PZZH01000007.1"/>
</dbReference>
<evidence type="ECO:0000313" key="8">
    <source>
        <dbReference type="Proteomes" id="UP000244140"/>
    </source>
</evidence>
<gene>
    <name evidence="7" type="primary">thyA</name>
    <name evidence="7" type="ORF">DAI13_18115</name>
</gene>
<dbReference type="InterPro" id="IPR036926">
    <property type="entry name" value="Thymidate_synth/dCMP_Mease_sf"/>
</dbReference>
<feature type="domain" description="Thymidylate synthase/dCMP hydroxymethylase" evidence="6">
    <location>
        <begin position="1"/>
        <end position="115"/>
    </location>
</feature>
<dbReference type="GO" id="GO:0032259">
    <property type="term" value="P:methylation"/>
    <property type="evidence" value="ECO:0007669"/>
    <property type="project" value="UniProtKB-KW"/>
</dbReference>
<sequence>MFQFYVQEGKLNCQLYQRSADIFLGVPFNIASYALLTHLVAKECGLEVGEFIHTFGDAHIYSNHMDAIHTQLSRDSYLPPQLKINTDKSIFDINYEDLELINYESHPAIKAPIAV</sequence>
<keyword evidence="4" id="KW-0545">Nucleotide biosynthesis</keyword>
<evidence type="ECO:0000256" key="2">
    <source>
        <dbReference type="ARBA" id="ARBA00022603"/>
    </source>
</evidence>
<dbReference type="InterPro" id="IPR000398">
    <property type="entry name" value="Thymidylate_synthase"/>
</dbReference>
<proteinExistence type="predicted"/>
<dbReference type="GO" id="GO:0004799">
    <property type="term" value="F:thymidylate synthase activity"/>
    <property type="evidence" value="ECO:0007669"/>
    <property type="project" value="UniProtKB-UniRule"/>
</dbReference>
<dbReference type="NCBIfam" id="TIGR03284">
    <property type="entry name" value="thym_sym"/>
    <property type="match status" value="1"/>
</dbReference>
<keyword evidence="3" id="KW-0808">Transferase</keyword>
<dbReference type="PANTHER" id="PTHR11548">
    <property type="entry name" value="THYMIDYLATE SYNTHASE 1"/>
    <property type="match status" value="1"/>
</dbReference>
<evidence type="ECO:0000313" key="7">
    <source>
        <dbReference type="EMBL" id="PTN72328.1"/>
    </source>
</evidence>
<evidence type="ECO:0000256" key="5">
    <source>
        <dbReference type="NCBIfam" id="TIGR03284"/>
    </source>
</evidence>
<dbReference type="InterPro" id="IPR023451">
    <property type="entry name" value="Thymidate_synth/dCMP_Mease_dom"/>
</dbReference>
<evidence type="ECO:0000256" key="1">
    <source>
        <dbReference type="ARBA" id="ARBA00011947"/>
    </source>
</evidence>
<comment type="caution">
    <text evidence="7">The sequence shown here is derived from an EMBL/GenBank/DDBJ whole genome shotgun (WGS) entry which is preliminary data.</text>
</comment>
<dbReference type="InterPro" id="IPR045097">
    <property type="entry name" value="Thymidate_synth/dCMP_Mease"/>
</dbReference>
<dbReference type="Pfam" id="PF00303">
    <property type="entry name" value="Thymidylat_synt"/>
    <property type="match status" value="1"/>
</dbReference>
<evidence type="ECO:0000256" key="3">
    <source>
        <dbReference type="ARBA" id="ARBA00022679"/>
    </source>
</evidence>
<dbReference type="AlphaFoldDB" id="A0A855U2W6"/>
<keyword evidence="2" id="KW-0489">Methyltransferase</keyword>
<reference evidence="7 8" key="1">
    <citation type="submission" date="2018-04" db="EMBL/GenBank/DDBJ databases">
        <authorList>
            <person name="Van Tyne D."/>
        </authorList>
    </citation>
    <scope>NUCLEOTIDE SEQUENCE [LARGE SCALE GENOMIC DNA]</scope>
    <source>
        <strain evidence="7 8">B2535</strain>
    </source>
</reference>
<evidence type="ECO:0000259" key="6">
    <source>
        <dbReference type="Pfam" id="PF00303"/>
    </source>
</evidence>
<dbReference type="Gene3D" id="3.30.572.10">
    <property type="entry name" value="Thymidylate synthase/dCMP hydroxymethylase domain"/>
    <property type="match status" value="1"/>
</dbReference>
<dbReference type="GO" id="GO:0006231">
    <property type="term" value="P:dTMP biosynthetic process"/>
    <property type="evidence" value="ECO:0007669"/>
    <property type="project" value="InterPro"/>
</dbReference>
<dbReference type="EMBL" id="PZZH01000007">
    <property type="protein sequence ID" value="PTN72328.1"/>
    <property type="molecule type" value="Genomic_DNA"/>
</dbReference>